<organism evidence="5 6">
    <name type="scientific">Nocardiopsis exhalans</name>
    <dbReference type="NCBI Taxonomy" id="163604"/>
    <lineage>
        <taxon>Bacteria</taxon>
        <taxon>Bacillati</taxon>
        <taxon>Actinomycetota</taxon>
        <taxon>Actinomycetes</taxon>
        <taxon>Streptosporangiales</taxon>
        <taxon>Nocardiopsidaceae</taxon>
        <taxon>Nocardiopsis</taxon>
    </lineage>
</organism>
<reference evidence="5" key="1">
    <citation type="submission" date="2022-06" db="EMBL/GenBank/DDBJ databases">
        <authorList>
            <person name="Ping M."/>
        </authorList>
    </citation>
    <scope>NUCLEOTIDE SEQUENCE</scope>
    <source>
        <strain evidence="5">JCM11759T</strain>
    </source>
</reference>
<evidence type="ECO:0000259" key="3">
    <source>
        <dbReference type="Pfam" id="PF12971"/>
    </source>
</evidence>
<evidence type="ECO:0000313" key="5">
    <source>
        <dbReference type="EMBL" id="USY22874.1"/>
    </source>
</evidence>
<dbReference type="PANTHER" id="PTHR12872">
    <property type="entry name" value="ALPHA-N-ACETYLGLUCOSAMINIDASE"/>
    <property type="match status" value="1"/>
</dbReference>
<dbReference type="RefSeq" id="WP_254421623.1">
    <property type="nucleotide sequence ID" value="NZ_BAAAJB010000027.1"/>
</dbReference>
<feature type="domain" description="Alpha-N-acetylglucosaminidase N-terminal" evidence="3">
    <location>
        <begin position="15"/>
        <end position="83"/>
    </location>
</feature>
<dbReference type="InterPro" id="IPR024732">
    <property type="entry name" value="NAGLU_C"/>
</dbReference>
<dbReference type="InterPro" id="IPR024733">
    <property type="entry name" value="NAGLU_tim-barrel"/>
</dbReference>
<dbReference type="InterPro" id="IPR024240">
    <property type="entry name" value="NAGLU_N"/>
</dbReference>
<dbReference type="PANTHER" id="PTHR12872:SF1">
    <property type="entry name" value="ALPHA-N-ACETYLGLUCOSAMINIDASE"/>
    <property type="match status" value="1"/>
</dbReference>
<dbReference type="Pfam" id="PF12972">
    <property type="entry name" value="NAGLU_C"/>
    <property type="match status" value="1"/>
</dbReference>
<feature type="domain" description="Alpha-N-acetylglucosaminidase C-terminal" evidence="4">
    <location>
        <begin position="443"/>
        <end position="720"/>
    </location>
</feature>
<dbReference type="Pfam" id="PF12971">
    <property type="entry name" value="NAGLU_N"/>
    <property type="match status" value="1"/>
</dbReference>
<keyword evidence="1" id="KW-0378">Hydrolase</keyword>
<dbReference type="Gene3D" id="3.30.379.10">
    <property type="entry name" value="Chitobiase/beta-hexosaminidase domain 2-like"/>
    <property type="match status" value="1"/>
</dbReference>
<evidence type="ECO:0000256" key="1">
    <source>
        <dbReference type="ARBA" id="ARBA00022801"/>
    </source>
</evidence>
<name>A0ABY5DEV8_9ACTN</name>
<dbReference type="Pfam" id="PF05089">
    <property type="entry name" value="NAGLU"/>
    <property type="match status" value="1"/>
</dbReference>
<protein>
    <submittedName>
        <fullName evidence="5">Alpha-N-acetylglucosaminidase</fullName>
    </submittedName>
</protein>
<evidence type="ECO:0000259" key="4">
    <source>
        <dbReference type="Pfam" id="PF12972"/>
    </source>
</evidence>
<feature type="domain" description="Alpha-N-acetylglucosaminidase tim-barrel" evidence="2">
    <location>
        <begin position="108"/>
        <end position="434"/>
    </location>
</feature>
<sequence>MVDTGSEPSTPGWSAAVSALASRILGPEHPAIVFREQTGPERFFEYRAEGGELTVTASDAVAAAVGLHAYLREVCAVTVDWDAHLPLPVPGFADAPTTRRTAEVDQAYYLNFCTTGYTSPYWGWDEWEREVDWMALHGITTPLTAVGHEAVLRDAYTRLGLSDEQARAFIGGPGYLPWHYMGNLDNFAGPLPASWADSHLELGQRILNRQRELGMTPVLPGFTGHVPPEIARERPGEHTRTRSWQKLVTHVLDPADPLYAEIGAQITRSQIELLGTDHLYAIDPFIEMVPVDADITFPGAVADATLEGLVRADPEAVWVLQSWPFSYQRSFWSDERVAAFLDAIPAERLLLLDLFGEREPQWSRFDSFGDKSWIWCALLNFGGRTDPMANLQRTLDGINAAKGARNRPTGIGLAMEATRNNPAFFDLVIDQAWQRNEDVERDWPPGFVRRRYGRGHDPALLEGWRGLLATLHSVPGNFRYPADEYGILGHRPHYRDLADPENLRARVSARLWYDWPDLTAAWEQLVGAAERTPELADGALGRDLADVAMAAILRVFDQRYLNLVERAGEGPDLKEGPGFKEELNGLLAVVEDLDSLLAARPEYHYQRWEDQAVAWARTPEERRVLVDNARRILTVWTTIGDGELDDYASRLWAGLVGDYYRSRWELWGQGLERAATDRAGAADELERALIEREEAFLVNGVSHPSQQGGGVVNRSRALLDRYGRTDQP</sequence>
<proteinExistence type="predicted"/>
<keyword evidence="6" id="KW-1185">Reference proteome</keyword>
<gene>
    <name evidence="5" type="ORF">NE857_15415</name>
</gene>
<dbReference type="InterPro" id="IPR029018">
    <property type="entry name" value="Hex-like_dom2"/>
</dbReference>
<evidence type="ECO:0000259" key="2">
    <source>
        <dbReference type="Pfam" id="PF05089"/>
    </source>
</evidence>
<dbReference type="EMBL" id="CP099837">
    <property type="protein sequence ID" value="USY22874.1"/>
    <property type="molecule type" value="Genomic_DNA"/>
</dbReference>
<dbReference type="Gene3D" id="3.20.20.80">
    <property type="entry name" value="Glycosidases"/>
    <property type="match status" value="1"/>
</dbReference>
<accession>A0ABY5DEV8</accession>
<dbReference type="Gene3D" id="1.20.120.670">
    <property type="entry name" value="N-acetyl-b-d-glucoasminidase"/>
    <property type="match status" value="1"/>
</dbReference>
<dbReference type="InterPro" id="IPR007781">
    <property type="entry name" value="NAGLU"/>
</dbReference>
<dbReference type="Proteomes" id="UP001055940">
    <property type="component" value="Chromosome"/>
</dbReference>
<evidence type="ECO:0000313" key="6">
    <source>
        <dbReference type="Proteomes" id="UP001055940"/>
    </source>
</evidence>